<keyword evidence="5" id="KW-1185">Reference proteome</keyword>
<keyword evidence="2" id="KW-0472">Membrane</keyword>
<evidence type="ECO:0000313" key="4">
    <source>
        <dbReference type="EMBL" id="PKW19389.1"/>
    </source>
</evidence>
<dbReference type="Pfam" id="PF26056">
    <property type="entry name" value="DUF8017"/>
    <property type="match status" value="1"/>
</dbReference>
<proteinExistence type="predicted"/>
<dbReference type="RefSeq" id="WP_029534914.1">
    <property type="nucleotide sequence ID" value="NZ_CP061007.1"/>
</dbReference>
<evidence type="ECO:0000256" key="1">
    <source>
        <dbReference type="SAM" id="MobiDB-lite"/>
    </source>
</evidence>
<feature type="domain" description="DUF8017" evidence="3">
    <location>
        <begin position="147"/>
        <end position="329"/>
    </location>
</feature>
<gene>
    <name evidence="4" type="ORF">A8926_7556</name>
</gene>
<reference evidence="4" key="1">
    <citation type="submission" date="2017-12" db="EMBL/GenBank/DDBJ databases">
        <title>Sequencing the genomes of 1000 Actinobacteria strains.</title>
        <authorList>
            <person name="Klenk H.-P."/>
        </authorList>
    </citation>
    <scope>NUCLEOTIDE SEQUENCE [LARGE SCALE GENOMIC DNA]</scope>
    <source>
        <strain evidence="4">DSM 44228</strain>
    </source>
</reference>
<feature type="transmembrane region" description="Helical" evidence="2">
    <location>
        <begin position="85"/>
        <end position="106"/>
    </location>
</feature>
<feature type="region of interest" description="Disordered" evidence="1">
    <location>
        <begin position="1"/>
        <end position="81"/>
    </location>
</feature>
<feature type="compositionally biased region" description="Pro residues" evidence="1">
    <location>
        <begin position="44"/>
        <end position="60"/>
    </location>
</feature>
<evidence type="ECO:0000313" key="5">
    <source>
        <dbReference type="Proteomes" id="UP000233786"/>
    </source>
</evidence>
<feature type="region of interest" description="Disordered" evidence="1">
    <location>
        <begin position="108"/>
        <end position="146"/>
    </location>
</feature>
<dbReference type="InterPro" id="IPR058330">
    <property type="entry name" value="DUF8017"/>
</dbReference>
<keyword evidence="2" id="KW-0812">Transmembrane</keyword>
<evidence type="ECO:0000259" key="3">
    <source>
        <dbReference type="Pfam" id="PF26056"/>
    </source>
</evidence>
<feature type="compositionally biased region" description="Low complexity" evidence="1">
    <location>
        <begin position="122"/>
        <end position="142"/>
    </location>
</feature>
<dbReference type="Proteomes" id="UP000233786">
    <property type="component" value="Unassembled WGS sequence"/>
</dbReference>
<dbReference type="EMBL" id="PJNB01000001">
    <property type="protein sequence ID" value="PKW19389.1"/>
    <property type="molecule type" value="Genomic_DNA"/>
</dbReference>
<organism evidence="4 5">
    <name type="scientific">Saccharopolyspora spinosa</name>
    <dbReference type="NCBI Taxonomy" id="60894"/>
    <lineage>
        <taxon>Bacteria</taxon>
        <taxon>Bacillati</taxon>
        <taxon>Actinomycetota</taxon>
        <taxon>Actinomycetes</taxon>
        <taxon>Pseudonocardiales</taxon>
        <taxon>Pseudonocardiaceae</taxon>
        <taxon>Saccharopolyspora</taxon>
    </lineage>
</organism>
<protein>
    <recommendedName>
        <fullName evidence="3">DUF8017 domain-containing protein</fullName>
    </recommendedName>
</protein>
<sequence>MSSPGNWGSNEYGHYDPNTGQPGASGPQPGMQYQGFGAFSQPQPQQPQPPQQPPPPPQQAPYPGMVSGYPVQPTPTPPGKSRGPMIAAIALASVAVIAIVTTIVVLSTSGGGSQAAPPPPTRTSTPSKPTTSATSAAPPTAANPQLTPLVPGWQVVTVPKRGAVYDVPTNWKLDSNPEGVHGFGPPDDPVTMTGVAEYQKGFCTGAPTSYRAVSGATARRGPDDTAVATETLQKFAAVAHTRAGQAPVVLPGPPEQLQLAGGVPAVRITAQITMPSPEPCDSATVAVSVLATNNDGESSVVFIAAADQNVPDAVPVDTLKQITQSFRGAPK</sequence>
<accession>A0A2N3Y8Y7</accession>
<comment type="caution">
    <text evidence="4">The sequence shown here is derived from an EMBL/GenBank/DDBJ whole genome shotgun (WGS) entry which is preliminary data.</text>
</comment>
<dbReference type="AlphaFoldDB" id="A0A2N3Y8Y7"/>
<keyword evidence="2" id="KW-1133">Transmembrane helix</keyword>
<evidence type="ECO:0000256" key="2">
    <source>
        <dbReference type="SAM" id="Phobius"/>
    </source>
</evidence>
<dbReference type="STRING" id="994479.GCA_000194155_00606"/>
<dbReference type="OrthoDB" id="3614545at2"/>
<name>A0A2N3Y8Y7_SACSN</name>